<evidence type="ECO:0000313" key="1">
    <source>
        <dbReference type="EMBL" id="KAF1752470.1"/>
    </source>
</evidence>
<dbReference type="KEGG" id="crq:GCK72_019025"/>
<dbReference type="Proteomes" id="UP000483820">
    <property type="component" value="Chromosome V"/>
</dbReference>
<comment type="caution">
    <text evidence="1">The sequence shown here is derived from an EMBL/GenBank/DDBJ whole genome shotgun (WGS) entry which is preliminary data.</text>
</comment>
<evidence type="ECO:0000313" key="2">
    <source>
        <dbReference type="Proteomes" id="UP000483820"/>
    </source>
</evidence>
<protein>
    <submittedName>
        <fullName evidence="1">Uncharacterized protein</fullName>
    </submittedName>
</protein>
<dbReference type="EMBL" id="WUAV01000005">
    <property type="protein sequence ID" value="KAF1752470.1"/>
    <property type="molecule type" value="Genomic_DNA"/>
</dbReference>
<dbReference type="CTD" id="9839166"/>
<name>A0A6A5GBK5_CAERE</name>
<gene>
    <name evidence="1" type="ORF">GCK72_019025</name>
</gene>
<proteinExistence type="predicted"/>
<reference evidence="1 2" key="1">
    <citation type="submission" date="2019-12" db="EMBL/GenBank/DDBJ databases">
        <title>Chromosome-level assembly of the Caenorhabditis remanei genome.</title>
        <authorList>
            <person name="Teterina A.A."/>
            <person name="Willis J.H."/>
            <person name="Phillips P.C."/>
        </authorList>
    </citation>
    <scope>NUCLEOTIDE SEQUENCE [LARGE SCALE GENOMIC DNA]</scope>
    <source>
        <strain evidence="1 2">PX506</strain>
        <tissue evidence="1">Whole organism</tissue>
    </source>
</reference>
<accession>A0A6A5GBK5</accession>
<dbReference type="AlphaFoldDB" id="A0A6A5GBK5"/>
<organism evidence="1 2">
    <name type="scientific">Caenorhabditis remanei</name>
    <name type="common">Caenorhabditis vulgaris</name>
    <dbReference type="NCBI Taxonomy" id="31234"/>
    <lineage>
        <taxon>Eukaryota</taxon>
        <taxon>Metazoa</taxon>
        <taxon>Ecdysozoa</taxon>
        <taxon>Nematoda</taxon>
        <taxon>Chromadorea</taxon>
        <taxon>Rhabditida</taxon>
        <taxon>Rhabditina</taxon>
        <taxon>Rhabditomorpha</taxon>
        <taxon>Rhabditoidea</taxon>
        <taxon>Rhabditidae</taxon>
        <taxon>Peloderinae</taxon>
        <taxon>Caenorhabditis</taxon>
    </lineage>
</organism>
<dbReference type="RefSeq" id="XP_003115443.2">
    <property type="nucleotide sequence ID" value="XM_003115395.2"/>
</dbReference>
<dbReference type="GeneID" id="9839166"/>
<sequence>MSDPPPIVPSVDPKLPYACVNDLIRLVRQMAPHATQWQWNEFGILARRIELSHEFYLKKAYSSVEKSSSCKSTADNLLVKPAKIDCNETALKNSIGKVFSNVKEIDKKNSVMHLEIEKAKNTRMVVEESDSQKDNVSNFITMNADIISLRNVVNKTLYKYELMSKGLESAMRTNINLNGELDIFHAKAINTAMEFQDIEDRVQCCIAELEFCKYEIQAKRNKEKYD</sequence>